<accession>A0A6N8DN39</accession>
<reference evidence="2 3" key="1">
    <citation type="submission" date="2019-11" db="EMBL/GenBank/DDBJ databases">
        <title>Whole-genome sequence of a Rhodoblastus acidophilus DSM 142.</title>
        <authorList>
            <person name="Kyndt J.A."/>
            <person name="Meyer T.E."/>
        </authorList>
    </citation>
    <scope>NUCLEOTIDE SEQUENCE [LARGE SCALE GENOMIC DNA]</scope>
    <source>
        <strain evidence="2 3">DSM 142</strain>
    </source>
</reference>
<sequence>MDSQFGIGVTPQTLSMLQLIVVLPLVAGLLASFKMKSKKGTMLVACFLIYLAAQGFLYFFVHASA</sequence>
<keyword evidence="1" id="KW-0812">Transmembrane</keyword>
<keyword evidence="1" id="KW-0472">Membrane</keyword>
<proteinExistence type="predicted"/>
<feature type="transmembrane region" description="Helical" evidence="1">
    <location>
        <begin position="40"/>
        <end position="61"/>
    </location>
</feature>
<comment type="caution">
    <text evidence="2">The sequence shown here is derived from an EMBL/GenBank/DDBJ whole genome shotgun (WGS) entry which is preliminary data.</text>
</comment>
<dbReference type="Proteomes" id="UP000439113">
    <property type="component" value="Unassembled WGS sequence"/>
</dbReference>
<evidence type="ECO:0000313" key="2">
    <source>
        <dbReference type="EMBL" id="MTV31738.1"/>
    </source>
</evidence>
<evidence type="ECO:0000256" key="1">
    <source>
        <dbReference type="SAM" id="Phobius"/>
    </source>
</evidence>
<dbReference type="AlphaFoldDB" id="A0A6N8DN39"/>
<protein>
    <submittedName>
        <fullName evidence="2">Uncharacterized protein</fullName>
    </submittedName>
</protein>
<feature type="transmembrane region" description="Helical" evidence="1">
    <location>
        <begin position="12"/>
        <end position="33"/>
    </location>
</feature>
<gene>
    <name evidence="2" type="ORF">GJ654_12135</name>
</gene>
<name>A0A6N8DN39_RHOAC</name>
<dbReference type="RefSeq" id="WP_155446422.1">
    <property type="nucleotide sequence ID" value="NZ_JAOQNR010000012.1"/>
</dbReference>
<evidence type="ECO:0000313" key="3">
    <source>
        <dbReference type="Proteomes" id="UP000439113"/>
    </source>
</evidence>
<organism evidence="2 3">
    <name type="scientific">Rhodoblastus acidophilus</name>
    <name type="common">Rhodopseudomonas acidophila</name>
    <dbReference type="NCBI Taxonomy" id="1074"/>
    <lineage>
        <taxon>Bacteria</taxon>
        <taxon>Pseudomonadati</taxon>
        <taxon>Pseudomonadota</taxon>
        <taxon>Alphaproteobacteria</taxon>
        <taxon>Hyphomicrobiales</taxon>
        <taxon>Rhodoblastaceae</taxon>
        <taxon>Rhodoblastus</taxon>
    </lineage>
</organism>
<dbReference type="EMBL" id="WNKS01000010">
    <property type="protein sequence ID" value="MTV31738.1"/>
    <property type="molecule type" value="Genomic_DNA"/>
</dbReference>
<keyword evidence="1" id="KW-1133">Transmembrane helix</keyword>